<evidence type="ECO:0000313" key="2">
    <source>
        <dbReference type="Proteomes" id="UP000054408"/>
    </source>
</evidence>
<evidence type="ECO:0000313" key="1">
    <source>
        <dbReference type="EMBL" id="KNC50619.1"/>
    </source>
</evidence>
<proteinExistence type="predicted"/>
<accession>A0A0L0DEA5</accession>
<organism evidence="1 2">
    <name type="scientific">Thecamonas trahens ATCC 50062</name>
    <dbReference type="NCBI Taxonomy" id="461836"/>
    <lineage>
        <taxon>Eukaryota</taxon>
        <taxon>Apusozoa</taxon>
        <taxon>Apusomonadida</taxon>
        <taxon>Apusomonadidae</taxon>
        <taxon>Thecamonas</taxon>
    </lineage>
</organism>
<protein>
    <submittedName>
        <fullName evidence="1">Uncharacterized protein</fullName>
    </submittedName>
</protein>
<dbReference type="EMBL" id="GL349435">
    <property type="protein sequence ID" value="KNC50619.1"/>
    <property type="molecule type" value="Genomic_DNA"/>
</dbReference>
<sequence length="770" mass="78288">MVAPPSELQLVPQVDARRDTELPPVVPPSPTLALILPPRDDLLVAVAAAGTLSVYCTRTAALVSSLELAPPSLRADPAAGLRPTAAIAGVAHCTFEPSGVTVLAIAVRGELVLAVLDDPAGDILLFPAIPLPAPFSSQVPLAGTCMAMAPRESSALWIGLLGGGALVEVIVPLPLPDRASMPDALKRVQVGRRIAPEVASVPGATLGFAPSAGPFVASSDGRVVDAHGRELELDLELAGYSRDQVRSAVVVAGAYSVLALTLDDNRLVVASAASCEALHDVVVSLDAGAVVETVSACGPEWLVVQTSTGAMHAYCAESRAWTGIPLSWPAEGAQLGAADGVGVVLFGSGEVVQAWARRGGRLQYVRGDMRGTVAPSLVAGGGRGLSKTVEAAAAAFLSPQYLVTGDGSGYIRLLALDGPQAQCVATARLASGYGVVALAASARTSVHAATFVTLDAAHTLSVWSASEVPALAQRATVRLGEPGAAADAAAWAAVPTQITPLAPAPFLAMVPMAAGNVRAALAPLGAREHILVSRDASCLIHYGVSGIGGDAELVRLASYETNEVWAGWQVVTGTALAAAIELAVGGTLTLTLVDLSQLAVVRRVELALLPRSFSTGLHTFRWALHPLSLGILVLVRNGEPWVLDSTGVSPFPTAASGHIVDVRYVRKVSGGLAVVAVDADGVLWIHAPGTSGPCPAWASTDQALALMAAAFEPVGGHWGGDLGADAAGSGPTVAAVMAGTLAEWGLGSVRRSTLEAILACIQEAGAMPEA</sequence>
<dbReference type="RefSeq" id="XP_013762506.1">
    <property type="nucleotide sequence ID" value="XM_013907052.1"/>
</dbReference>
<dbReference type="AlphaFoldDB" id="A0A0L0DEA5"/>
<gene>
    <name evidence="1" type="ORF">AMSG_00780</name>
</gene>
<dbReference type="Proteomes" id="UP000054408">
    <property type="component" value="Unassembled WGS sequence"/>
</dbReference>
<name>A0A0L0DEA5_THETB</name>
<reference evidence="1 2" key="1">
    <citation type="submission" date="2010-05" db="EMBL/GenBank/DDBJ databases">
        <title>The Genome Sequence of Thecamonas trahens ATCC 50062.</title>
        <authorList>
            <consortium name="The Broad Institute Genome Sequencing Platform"/>
            <person name="Russ C."/>
            <person name="Cuomo C."/>
            <person name="Shea T."/>
            <person name="Young S.K."/>
            <person name="Zeng Q."/>
            <person name="Koehrsen M."/>
            <person name="Haas B."/>
            <person name="Borodovsky M."/>
            <person name="Guigo R."/>
            <person name="Alvarado L."/>
            <person name="Berlin A."/>
            <person name="Bochicchio J."/>
            <person name="Borenstein D."/>
            <person name="Chapman S."/>
            <person name="Chen Z."/>
            <person name="Freedman E."/>
            <person name="Gellesch M."/>
            <person name="Goldberg J."/>
            <person name="Griggs A."/>
            <person name="Gujja S."/>
            <person name="Heilman E."/>
            <person name="Heiman D."/>
            <person name="Hepburn T."/>
            <person name="Howarth C."/>
            <person name="Jen D."/>
            <person name="Larson L."/>
            <person name="Mehta T."/>
            <person name="Park D."/>
            <person name="Pearson M."/>
            <person name="Roberts A."/>
            <person name="Saif S."/>
            <person name="Shenoy N."/>
            <person name="Sisk P."/>
            <person name="Stolte C."/>
            <person name="Sykes S."/>
            <person name="Thomson T."/>
            <person name="Walk T."/>
            <person name="White J."/>
            <person name="Yandava C."/>
            <person name="Burger G."/>
            <person name="Gray M.W."/>
            <person name="Holland P.W.H."/>
            <person name="King N."/>
            <person name="Lang F.B.F."/>
            <person name="Roger A.J."/>
            <person name="Ruiz-Trillo I."/>
            <person name="Lander E."/>
            <person name="Nusbaum C."/>
        </authorList>
    </citation>
    <scope>NUCLEOTIDE SEQUENCE [LARGE SCALE GENOMIC DNA]</scope>
    <source>
        <strain evidence="1 2">ATCC 50062</strain>
    </source>
</reference>
<dbReference type="GeneID" id="25560567"/>
<keyword evidence="2" id="KW-1185">Reference proteome</keyword>